<evidence type="ECO:0000313" key="10">
    <source>
        <dbReference type="Proteomes" id="UP001290101"/>
    </source>
</evidence>
<dbReference type="GO" id="GO:0016020">
    <property type="term" value="C:membrane"/>
    <property type="evidence" value="ECO:0007669"/>
    <property type="project" value="InterPro"/>
</dbReference>
<name>A0A317DH45_9ACTN</name>
<comment type="subcellular location">
    <subcellularLocation>
        <location evidence="1">Cell envelope</location>
    </subcellularLocation>
</comment>
<dbReference type="PANTHER" id="PTHR35936:SF17">
    <property type="entry name" value="ARGININE-BINDING EXTRACELLULAR PROTEIN ARTP"/>
    <property type="match status" value="1"/>
</dbReference>
<organism evidence="8 9">
    <name type="scientific">Micromonospora sicca</name>
    <dbReference type="NCBI Taxonomy" id="2202420"/>
    <lineage>
        <taxon>Bacteria</taxon>
        <taxon>Bacillati</taxon>
        <taxon>Actinomycetota</taxon>
        <taxon>Actinomycetes</taxon>
        <taxon>Micromonosporales</taxon>
        <taxon>Micromonosporaceae</taxon>
        <taxon>Micromonospora</taxon>
    </lineage>
</organism>
<dbReference type="GO" id="GO:0030313">
    <property type="term" value="C:cell envelope"/>
    <property type="evidence" value="ECO:0007669"/>
    <property type="project" value="UniProtKB-SubCell"/>
</dbReference>
<dbReference type="EMBL" id="QGKS01000261">
    <property type="protein sequence ID" value="PWR13510.1"/>
    <property type="molecule type" value="Genomic_DNA"/>
</dbReference>
<dbReference type="Proteomes" id="UP000246050">
    <property type="component" value="Unassembled WGS sequence"/>
</dbReference>
<dbReference type="PROSITE" id="PS51257">
    <property type="entry name" value="PROKAR_LIPOPROTEIN"/>
    <property type="match status" value="1"/>
</dbReference>
<dbReference type="InterPro" id="IPR001320">
    <property type="entry name" value="Iontro_rcpt_C"/>
</dbReference>
<protein>
    <submittedName>
        <fullName evidence="7 8">ABC transporter substrate-binding protein</fullName>
    </submittedName>
</protein>
<evidence type="ECO:0000259" key="5">
    <source>
        <dbReference type="SMART" id="SM00062"/>
    </source>
</evidence>
<comment type="caution">
    <text evidence="8">The sequence shown here is derived from an EMBL/GenBank/DDBJ whole genome shotgun (WGS) entry which is preliminary data.</text>
</comment>
<dbReference type="Proteomes" id="UP001290101">
    <property type="component" value="Unassembled WGS sequence"/>
</dbReference>
<feature type="domain" description="Solute-binding protein family 3/N-terminal" evidence="5">
    <location>
        <begin position="45"/>
        <end position="269"/>
    </location>
</feature>
<evidence type="ECO:0000256" key="3">
    <source>
        <dbReference type="ARBA" id="ARBA00022729"/>
    </source>
</evidence>
<dbReference type="PROSITE" id="PS01039">
    <property type="entry name" value="SBP_BACTERIAL_3"/>
    <property type="match status" value="1"/>
</dbReference>
<dbReference type="Pfam" id="PF00497">
    <property type="entry name" value="SBP_bac_3"/>
    <property type="match status" value="1"/>
</dbReference>
<dbReference type="OrthoDB" id="8454826at2"/>
<dbReference type="PANTHER" id="PTHR35936">
    <property type="entry name" value="MEMBRANE-BOUND LYTIC MUREIN TRANSGLYCOSYLASE F"/>
    <property type="match status" value="1"/>
</dbReference>
<sequence length="272" mass="29406">MRFDSAVRKAGLVVAIAALAVSAGCAKKDEGEVQAGGVKLIEKGKLTVCTHLPYAPFQSKDSSGKVVGFDVDVMDLVAKELGVEQTIVDTPFEGIKSGQDLNTGKCDAAAAGMTITEERQKVMNFSDPYFDATQAMLVKTGKPYKSLDDLKGKKLGVQAATTGRDYAKKLADEKGLQLVEFEDLAAEQQALANGQIEAAINDLPVWTEYIKEHSGGFEVAAEFDTGEQYGFSVKKDGNPELLKKINEVLAKAKQDGTYDKIYEKWIGKQPNK</sequence>
<dbReference type="CDD" id="cd13624">
    <property type="entry name" value="PBP2_Arg_Lys_His"/>
    <property type="match status" value="1"/>
</dbReference>
<evidence type="ECO:0000313" key="7">
    <source>
        <dbReference type="EMBL" id="MDZ5492721.1"/>
    </source>
</evidence>
<accession>A0A317DH45</accession>
<dbReference type="GO" id="GO:0015276">
    <property type="term" value="F:ligand-gated monoatomic ion channel activity"/>
    <property type="evidence" value="ECO:0007669"/>
    <property type="project" value="InterPro"/>
</dbReference>
<dbReference type="AlphaFoldDB" id="A0A317DH45"/>
<evidence type="ECO:0000256" key="4">
    <source>
        <dbReference type="RuleBase" id="RU003744"/>
    </source>
</evidence>
<dbReference type="SUPFAM" id="SSF53850">
    <property type="entry name" value="Periplasmic binding protein-like II"/>
    <property type="match status" value="1"/>
</dbReference>
<reference evidence="8 9" key="1">
    <citation type="submission" date="2018-05" db="EMBL/GenBank/DDBJ databases">
        <title>Micromonosporas from Atacama Desert.</title>
        <authorList>
            <person name="Carro L."/>
            <person name="Golinska P."/>
            <person name="Klenk H.-P."/>
            <person name="Goodfellow M."/>
        </authorList>
    </citation>
    <scope>NUCLEOTIDE SEQUENCE [LARGE SCALE GENOMIC DNA]</scope>
    <source>
        <strain evidence="8 9">4G51</strain>
    </source>
</reference>
<feature type="domain" description="Ionotropic glutamate receptor C-terminal" evidence="6">
    <location>
        <begin position="45"/>
        <end position="268"/>
    </location>
</feature>
<dbReference type="EMBL" id="JAXOTQ010000035">
    <property type="protein sequence ID" value="MDZ5492721.1"/>
    <property type="molecule type" value="Genomic_DNA"/>
</dbReference>
<gene>
    <name evidence="8" type="ORF">DKT69_20400</name>
    <name evidence="7" type="ORF">U2F25_25165</name>
</gene>
<dbReference type="Gene3D" id="3.40.190.10">
    <property type="entry name" value="Periplasmic binding protein-like II"/>
    <property type="match status" value="2"/>
</dbReference>
<keyword evidence="3" id="KW-0732">Signal</keyword>
<dbReference type="RefSeq" id="WP_109803123.1">
    <property type="nucleotide sequence ID" value="NZ_JAXOTQ010000035.1"/>
</dbReference>
<evidence type="ECO:0000313" key="8">
    <source>
        <dbReference type="EMBL" id="PWR13510.1"/>
    </source>
</evidence>
<dbReference type="SMART" id="SM00079">
    <property type="entry name" value="PBPe"/>
    <property type="match status" value="1"/>
</dbReference>
<evidence type="ECO:0000313" key="9">
    <source>
        <dbReference type="Proteomes" id="UP000246050"/>
    </source>
</evidence>
<keyword evidence="10" id="KW-1185">Reference proteome</keyword>
<comment type="similarity">
    <text evidence="2 4">Belongs to the bacterial solute-binding protein 3 family.</text>
</comment>
<evidence type="ECO:0000256" key="2">
    <source>
        <dbReference type="ARBA" id="ARBA00010333"/>
    </source>
</evidence>
<dbReference type="SMART" id="SM00062">
    <property type="entry name" value="PBPb"/>
    <property type="match status" value="1"/>
</dbReference>
<reference evidence="7 10" key="2">
    <citation type="submission" date="2023-12" db="EMBL/GenBank/DDBJ databases">
        <title>Micromonospora sp. nov., isolated from Atacama Desert.</title>
        <authorList>
            <person name="Carro L."/>
            <person name="Golinska P."/>
            <person name="Klenk H.-P."/>
            <person name="Goodfellow M."/>
        </authorList>
    </citation>
    <scope>NUCLEOTIDE SEQUENCE [LARGE SCALE GENOMIC DNA]</scope>
    <source>
        <strain evidence="7 10">4G53</strain>
    </source>
</reference>
<proteinExistence type="inferred from homology"/>
<evidence type="ECO:0000256" key="1">
    <source>
        <dbReference type="ARBA" id="ARBA00004196"/>
    </source>
</evidence>
<dbReference type="InterPro" id="IPR018313">
    <property type="entry name" value="SBP_3_CS"/>
</dbReference>
<evidence type="ECO:0000259" key="6">
    <source>
        <dbReference type="SMART" id="SM00079"/>
    </source>
</evidence>
<dbReference type="InterPro" id="IPR001638">
    <property type="entry name" value="Solute-binding_3/MltF_N"/>
</dbReference>